<keyword evidence="2" id="KW-0472">Membrane</keyword>
<feature type="compositionally biased region" description="Low complexity" evidence="1">
    <location>
        <begin position="271"/>
        <end position="280"/>
    </location>
</feature>
<feature type="compositionally biased region" description="Polar residues" evidence="1">
    <location>
        <begin position="288"/>
        <end position="302"/>
    </location>
</feature>
<organism evidence="3 4">
    <name type="scientific">Xylaria grammica</name>
    <dbReference type="NCBI Taxonomy" id="363999"/>
    <lineage>
        <taxon>Eukaryota</taxon>
        <taxon>Fungi</taxon>
        <taxon>Dikarya</taxon>
        <taxon>Ascomycota</taxon>
        <taxon>Pezizomycotina</taxon>
        <taxon>Sordariomycetes</taxon>
        <taxon>Xylariomycetidae</taxon>
        <taxon>Xylariales</taxon>
        <taxon>Xylariaceae</taxon>
        <taxon>Xylaria</taxon>
    </lineage>
</organism>
<dbReference type="AlphaFoldDB" id="A0A439DHI2"/>
<feature type="compositionally biased region" description="Basic and acidic residues" evidence="1">
    <location>
        <begin position="52"/>
        <end position="75"/>
    </location>
</feature>
<feature type="compositionally biased region" description="Low complexity" evidence="1">
    <location>
        <begin position="314"/>
        <end position="323"/>
    </location>
</feature>
<evidence type="ECO:0000313" key="3">
    <source>
        <dbReference type="EMBL" id="RWA13870.1"/>
    </source>
</evidence>
<evidence type="ECO:0000256" key="1">
    <source>
        <dbReference type="SAM" id="MobiDB-lite"/>
    </source>
</evidence>
<name>A0A439DHI2_9PEZI</name>
<feature type="region of interest" description="Disordered" evidence="1">
    <location>
        <begin position="1"/>
        <end position="329"/>
    </location>
</feature>
<accession>A0A439DHI2</accession>
<proteinExistence type="predicted"/>
<feature type="compositionally biased region" description="Basic and acidic residues" evidence="1">
    <location>
        <begin position="1"/>
        <end position="10"/>
    </location>
</feature>
<dbReference type="EMBL" id="RYZI01000018">
    <property type="protein sequence ID" value="RWA13870.1"/>
    <property type="molecule type" value="Genomic_DNA"/>
</dbReference>
<protein>
    <submittedName>
        <fullName evidence="3">Uncharacterized protein</fullName>
    </submittedName>
</protein>
<evidence type="ECO:0000313" key="4">
    <source>
        <dbReference type="Proteomes" id="UP000286045"/>
    </source>
</evidence>
<feature type="compositionally biased region" description="Acidic residues" evidence="1">
    <location>
        <begin position="38"/>
        <end position="49"/>
    </location>
</feature>
<feature type="compositionally biased region" description="Low complexity" evidence="1">
    <location>
        <begin position="199"/>
        <end position="222"/>
    </location>
</feature>
<dbReference type="Proteomes" id="UP000286045">
    <property type="component" value="Unassembled WGS sequence"/>
</dbReference>
<evidence type="ECO:0000256" key="2">
    <source>
        <dbReference type="SAM" id="Phobius"/>
    </source>
</evidence>
<keyword evidence="2" id="KW-0812">Transmembrane</keyword>
<keyword evidence="4" id="KW-1185">Reference proteome</keyword>
<feature type="compositionally biased region" description="Basic and acidic residues" evidence="1">
    <location>
        <begin position="149"/>
        <end position="166"/>
    </location>
</feature>
<keyword evidence="2" id="KW-1133">Transmembrane helix</keyword>
<dbReference type="STRING" id="363999.A0A439DHI2"/>
<sequence>MPPLCSEKRCPQNIGRRSRVSSRITRPTLLIGGGLEDKGDDADESDENISPDAEKSEIRFTLERRGDKDGEDKNNNRKNGYDGNGRGRNRSKGDGDHGRRKGRGGNSNGTSRSRGGGDRDHRPPLHENDDGENGDGGRGHGRGSGSGKGGDDNDRGDNDNKGERGGRGGGGSENDRGGSDSDPNNNSSTLLPLPPPLPSTSTTSSVIETSSTTPVVISTSTSAPETMISSILQDSPRTTFTQLPALGGPSPIMTPNPIVPTPDPDRAVGDTQTSTSFTTTGVADSSVPAPTQTQTSPTNSRGNAKGNHRGDGGNNDSNSNNNSRGHRGELNRTSERILVATGSIVSKGGFIVFCFIVWIIYRAVKKSKQSSHRGDGDFWQSRLIPWRGRPATSNAQALSGSYEPKEPLPAYNASNNNSMEAFGYYDQTKLVPLDSEYMAYPSAAGLPAGMAVPQAPEVQPLPPGISPNQYPQLDDQMIDGGDSNSTLQSRMPDPYYDQSKFARQPSDVYNPAPRQVDRASEISSLSSGFGDGDIIIPPPNVMMLKTPTARPFSWMSQTGIEQQRDTVYTTTSERRFRSVNSWVDLQKKRMKRAG</sequence>
<feature type="compositionally biased region" description="Basic and acidic residues" evidence="1">
    <location>
        <begin position="115"/>
        <end position="128"/>
    </location>
</feature>
<feature type="transmembrane region" description="Helical" evidence="2">
    <location>
        <begin position="337"/>
        <end position="361"/>
    </location>
</feature>
<comment type="caution">
    <text evidence="3">The sequence shown here is derived from an EMBL/GenBank/DDBJ whole genome shotgun (WGS) entry which is preliminary data.</text>
</comment>
<gene>
    <name evidence="3" type="ORF">EKO27_g1251</name>
</gene>
<reference evidence="3 4" key="1">
    <citation type="submission" date="2018-12" db="EMBL/GenBank/DDBJ databases">
        <title>Draft genome sequence of Xylaria grammica IHI A82.</title>
        <authorList>
            <person name="Buettner E."/>
            <person name="Kellner H."/>
        </authorList>
    </citation>
    <scope>NUCLEOTIDE SEQUENCE [LARGE SCALE GENOMIC DNA]</scope>
    <source>
        <strain evidence="3 4">IHI A82</strain>
    </source>
</reference>
<feature type="compositionally biased region" description="Polar residues" evidence="1">
    <location>
        <begin position="223"/>
        <end position="242"/>
    </location>
</feature>
<feature type="compositionally biased region" description="Low complexity" evidence="1">
    <location>
        <begin position="180"/>
        <end position="191"/>
    </location>
</feature>
<feature type="compositionally biased region" description="Pro residues" evidence="1">
    <location>
        <begin position="252"/>
        <end position="262"/>
    </location>
</feature>